<sequence>MMFFGTVSVEAVVANVLAEWALKRVSSDNKNAQDFIKYCIEIPLIVNVEVLGMPLA</sequence>
<evidence type="ECO:0000313" key="1">
    <source>
        <dbReference type="EMBL" id="ACJ30521.1"/>
    </source>
</evidence>
<keyword evidence="2" id="KW-1185">Reference proteome</keyword>
<dbReference type="Proteomes" id="UP000000753">
    <property type="component" value="Chromosome"/>
</dbReference>
<evidence type="ECO:0000313" key="2">
    <source>
        <dbReference type="Proteomes" id="UP000000753"/>
    </source>
</evidence>
<organism evidence="1 2">
    <name type="scientific">Shewanella piezotolerans (strain WP3 / JCM 13877)</name>
    <dbReference type="NCBI Taxonomy" id="225849"/>
    <lineage>
        <taxon>Bacteria</taxon>
        <taxon>Pseudomonadati</taxon>
        <taxon>Pseudomonadota</taxon>
        <taxon>Gammaproteobacteria</taxon>
        <taxon>Alteromonadales</taxon>
        <taxon>Shewanellaceae</taxon>
        <taxon>Shewanella</taxon>
    </lineage>
</organism>
<gene>
    <name evidence="1" type="ordered locus">swp_3843</name>
</gene>
<dbReference type="EMBL" id="CP000472">
    <property type="protein sequence ID" value="ACJ30521.1"/>
    <property type="molecule type" value="Genomic_DNA"/>
</dbReference>
<name>B8CQQ5_SHEPW</name>
<dbReference type="AlphaFoldDB" id="B8CQQ5"/>
<reference evidence="1 2" key="1">
    <citation type="journal article" date="2008" name="PLoS ONE">
        <title>Environmental adaptation: genomic analysis of the piezotolerant and psychrotolerant deep-sea iron reducing bacterium Shewanella piezotolerans WP3.</title>
        <authorList>
            <person name="Wang F."/>
            <person name="Wang J."/>
            <person name="Jian H."/>
            <person name="Zhang B."/>
            <person name="Li S."/>
            <person name="Wang F."/>
            <person name="Zeng X."/>
            <person name="Gao L."/>
            <person name="Bartlett D.H."/>
            <person name="Yu J."/>
            <person name="Hu S."/>
            <person name="Xiao X."/>
        </authorList>
    </citation>
    <scope>NUCLEOTIDE SEQUENCE [LARGE SCALE GENOMIC DNA]</scope>
    <source>
        <strain evidence="2">WP3 / JCM 13877</strain>
    </source>
</reference>
<dbReference type="KEGG" id="swp:swp_3843"/>
<proteinExistence type="predicted"/>
<accession>B8CQQ5</accession>
<protein>
    <submittedName>
        <fullName evidence="1">Uncharacterized protein</fullName>
    </submittedName>
</protein>
<dbReference type="HOGENOM" id="CLU_3011825_0_0_6"/>